<keyword evidence="1" id="KW-1133">Transmembrane helix</keyword>
<dbReference type="Proteomes" id="UP000286038">
    <property type="component" value="Unassembled WGS sequence"/>
</dbReference>
<organism evidence="3 4">
    <name type="scientific">Butyricimonas virosa</name>
    <dbReference type="NCBI Taxonomy" id="544645"/>
    <lineage>
        <taxon>Bacteria</taxon>
        <taxon>Pseudomonadati</taxon>
        <taxon>Bacteroidota</taxon>
        <taxon>Bacteroidia</taxon>
        <taxon>Bacteroidales</taxon>
        <taxon>Odoribacteraceae</taxon>
        <taxon>Butyricimonas</taxon>
    </lineage>
</organism>
<accession>A0A415QLC1</accession>
<comment type="caution">
    <text evidence="3">The sequence shown here is derived from an EMBL/GenBank/DDBJ whole genome shotgun (WGS) entry which is preliminary data.</text>
</comment>
<evidence type="ECO:0000256" key="1">
    <source>
        <dbReference type="SAM" id="Phobius"/>
    </source>
</evidence>
<protein>
    <submittedName>
        <fullName evidence="3">DUF4339 domain-containing protein</fullName>
    </submittedName>
</protein>
<dbReference type="Pfam" id="PF14237">
    <property type="entry name" value="GYF_2"/>
    <property type="match status" value="1"/>
</dbReference>
<evidence type="ECO:0000313" key="3">
    <source>
        <dbReference type="EMBL" id="RHM44806.1"/>
    </source>
</evidence>
<feature type="transmembrane region" description="Helical" evidence="1">
    <location>
        <begin position="97"/>
        <end position="120"/>
    </location>
</feature>
<keyword evidence="1" id="KW-0472">Membrane</keyword>
<sequence length="135" mass="15415">MGISYYFMDKANKQVGPLSLDELKQRGITRETPVWREGMPNWVQAKDIPELQAYIVTPKPYINEVQLILILCVIFASILFLLAGRFVSAFVASWFDIYPYVPGIAILIIGVLGIAFSLFYKKRKMNKKARSLPKN</sequence>
<name>A0A415QLC1_9BACT</name>
<proteinExistence type="predicted"/>
<keyword evidence="1" id="KW-0812">Transmembrane</keyword>
<dbReference type="AlphaFoldDB" id="A0A415QLC1"/>
<evidence type="ECO:0000259" key="2">
    <source>
        <dbReference type="Pfam" id="PF14237"/>
    </source>
</evidence>
<dbReference type="EMBL" id="QRPV01000005">
    <property type="protein sequence ID" value="RHM44806.1"/>
    <property type="molecule type" value="Genomic_DNA"/>
</dbReference>
<feature type="domain" description="GYF" evidence="2">
    <location>
        <begin position="5"/>
        <end position="51"/>
    </location>
</feature>
<gene>
    <name evidence="3" type="ORF">DWZ68_06730</name>
</gene>
<dbReference type="InterPro" id="IPR025640">
    <property type="entry name" value="GYF_2"/>
</dbReference>
<feature type="transmembrane region" description="Helical" evidence="1">
    <location>
        <begin position="67"/>
        <end position="91"/>
    </location>
</feature>
<reference evidence="3 4" key="1">
    <citation type="submission" date="2018-08" db="EMBL/GenBank/DDBJ databases">
        <title>A genome reference for cultivated species of the human gut microbiota.</title>
        <authorList>
            <person name="Zou Y."/>
            <person name="Xue W."/>
            <person name="Luo G."/>
        </authorList>
    </citation>
    <scope>NUCLEOTIDE SEQUENCE [LARGE SCALE GENOMIC DNA]</scope>
    <source>
        <strain evidence="3 4">AF34-33</strain>
    </source>
</reference>
<dbReference type="RefSeq" id="WP_118449494.1">
    <property type="nucleotide sequence ID" value="NZ_CABJDM010000005.1"/>
</dbReference>
<evidence type="ECO:0000313" key="4">
    <source>
        <dbReference type="Proteomes" id="UP000286038"/>
    </source>
</evidence>